<feature type="compositionally biased region" description="Acidic residues" evidence="1">
    <location>
        <begin position="543"/>
        <end position="563"/>
    </location>
</feature>
<accession>A0A1V8SHJ6</accession>
<gene>
    <name evidence="2" type="ORF">B0A48_15875</name>
</gene>
<dbReference type="EMBL" id="NAJO01000045">
    <property type="protein sequence ID" value="OQN98612.1"/>
    <property type="molecule type" value="Genomic_DNA"/>
</dbReference>
<feature type="compositionally biased region" description="Low complexity" evidence="1">
    <location>
        <begin position="435"/>
        <end position="458"/>
    </location>
</feature>
<dbReference type="STRING" id="1507870.A0A1V8SHJ6"/>
<name>A0A1V8SHJ6_9PEZI</name>
<dbReference type="Proteomes" id="UP000192596">
    <property type="component" value="Unassembled WGS sequence"/>
</dbReference>
<protein>
    <submittedName>
        <fullName evidence="2">Uncharacterized protein</fullName>
    </submittedName>
</protein>
<feature type="compositionally biased region" description="Basic residues" evidence="1">
    <location>
        <begin position="461"/>
        <end position="474"/>
    </location>
</feature>
<dbReference type="OrthoDB" id="4161595at2759"/>
<feature type="compositionally biased region" description="Low complexity" evidence="1">
    <location>
        <begin position="163"/>
        <end position="172"/>
    </location>
</feature>
<feature type="compositionally biased region" description="Polar residues" evidence="1">
    <location>
        <begin position="255"/>
        <end position="272"/>
    </location>
</feature>
<sequence length="863" mass="93953">MPSLDKILPSHTFDASATASDEMIASDLAEMRKLVSSSPGPDPCAVPGLQGIFQHSPRMVAMEVKKQAEAHKQQRDVSTVAVKLGRIATQTQWNEQHWLYIDAGGLESEERAFVVAAMPMSEKLAIAKQVKLAEAAAKTAARKEKAAAAAAARKEKAEKLKAAAAAAAASRTSPRKRKADVLTEDAEPVTGNRKSARVKAPTERRMEASQVTPAALKTTAGKGKGKGKTTITRLRVTPPALEQTKPILKLKLTRGANQTQIDDSTSTNNLLSSPPPDVRMSIDFMLSSATSGGSMSNKLLPPLAASDGSMSNNIVQSALPRDVNVSTDPTSERMDGTSQSSLGAGTPAPKRRKTTKKSRVGATSSNTQPPTSSSSGDHVSSTLPSGTPSDTTKSLRHTSASSKSTTDTSYTSSLNMPRPETEADYTSPKPRTRQPARASIPAPLPSASLSAPQPSATSNGRRAHGHGHAMKLKRSTPANASAFDTSFFTSSPPPATTPAKKRSIDAIDSIEEGDDDLPLKKVQKREKTPYPTSAERKRKHPEEDESSGNESSEDEQESDEEYAVDGSPARKKTKRTSSNKGVLAAKTPAKQPKGANNKVAKKAPTYKLPKDYVGVKSGHGHSTIPPVNADLKVGEQWRCGNLDCDSGMTWYDDDEYRRKSISNFFGRNKTATKRIDDAVWHILCRRCYQDGYTPHAKKPEKLMDLAHELTKLICQQLERIQLWRPDATFSFDLHKTAKDRMHKWTTLLATHGDKAVALKLMPPVTVSKSQNKPIVEEMFPSEYAVDFMTTYVNNGKKDYSFDDVENMLKWSLERVGKNKSPCITPFEILLNEEVRGETINDTTDNFKQWEDLQAEKQDAAEGH</sequence>
<evidence type="ECO:0000256" key="1">
    <source>
        <dbReference type="SAM" id="MobiDB-lite"/>
    </source>
</evidence>
<keyword evidence="3" id="KW-1185">Reference proteome</keyword>
<feature type="compositionally biased region" description="Basic residues" evidence="1">
    <location>
        <begin position="349"/>
        <end position="359"/>
    </location>
</feature>
<feature type="region of interest" description="Disordered" evidence="1">
    <location>
        <begin position="163"/>
        <end position="211"/>
    </location>
</feature>
<proteinExistence type="predicted"/>
<dbReference type="AlphaFoldDB" id="A0A1V8SHJ6"/>
<dbReference type="InParanoid" id="A0A1V8SHJ6"/>
<feature type="region of interest" description="Disordered" evidence="1">
    <location>
        <begin position="316"/>
        <end position="603"/>
    </location>
</feature>
<feature type="compositionally biased region" description="Low complexity" evidence="1">
    <location>
        <begin position="480"/>
        <end position="490"/>
    </location>
</feature>
<feature type="region of interest" description="Disordered" evidence="1">
    <location>
        <begin position="253"/>
        <end position="277"/>
    </location>
</feature>
<reference evidence="3" key="1">
    <citation type="submission" date="2017-03" db="EMBL/GenBank/DDBJ databases">
        <title>Genomes of endolithic fungi from Antarctica.</title>
        <authorList>
            <person name="Coleine C."/>
            <person name="Masonjones S."/>
            <person name="Stajich J.E."/>
        </authorList>
    </citation>
    <scope>NUCLEOTIDE SEQUENCE [LARGE SCALE GENOMIC DNA]</scope>
    <source>
        <strain evidence="3">CCFEE 5527</strain>
    </source>
</reference>
<feature type="compositionally biased region" description="Polar residues" evidence="1">
    <location>
        <begin position="382"/>
        <end position="392"/>
    </location>
</feature>
<feature type="compositionally biased region" description="Low complexity" evidence="1">
    <location>
        <begin position="398"/>
        <end position="413"/>
    </location>
</feature>
<evidence type="ECO:0000313" key="2">
    <source>
        <dbReference type="EMBL" id="OQN98612.1"/>
    </source>
</evidence>
<comment type="caution">
    <text evidence="2">The sequence shown here is derived from an EMBL/GenBank/DDBJ whole genome shotgun (WGS) entry which is preliminary data.</text>
</comment>
<organism evidence="2 3">
    <name type="scientific">Cryoendolithus antarcticus</name>
    <dbReference type="NCBI Taxonomy" id="1507870"/>
    <lineage>
        <taxon>Eukaryota</taxon>
        <taxon>Fungi</taxon>
        <taxon>Dikarya</taxon>
        <taxon>Ascomycota</taxon>
        <taxon>Pezizomycotina</taxon>
        <taxon>Dothideomycetes</taxon>
        <taxon>Dothideomycetidae</taxon>
        <taxon>Cladosporiales</taxon>
        <taxon>Cladosporiaceae</taxon>
        <taxon>Cryoendolithus</taxon>
    </lineage>
</organism>
<feature type="compositionally biased region" description="Low complexity" evidence="1">
    <location>
        <begin position="363"/>
        <end position="381"/>
    </location>
</feature>
<evidence type="ECO:0000313" key="3">
    <source>
        <dbReference type="Proteomes" id="UP000192596"/>
    </source>
</evidence>